<evidence type="ECO:0000256" key="3">
    <source>
        <dbReference type="SAM" id="SignalP"/>
    </source>
</evidence>
<feature type="compositionally biased region" description="Low complexity" evidence="1">
    <location>
        <begin position="183"/>
        <end position="212"/>
    </location>
</feature>
<keyword evidence="2" id="KW-0812">Transmembrane</keyword>
<proteinExistence type="predicted"/>
<comment type="caution">
    <text evidence="4">The sequence shown here is derived from an EMBL/GenBank/DDBJ whole genome shotgun (WGS) entry which is preliminary data.</text>
</comment>
<name>A0ABR4HVN0_9EURO</name>
<sequence length="267" mass="28504">MQSSRETALQPQRTCQTKMWSPLLHFRLLSCLFIVSVQAQDTITSAPAPGPSTPAILRPSSGETVTVGEPYTISWTPPPPPDAPLAIELFGKVGYISGILPETTSCDGWLINTECDKFNITIPSGATSYVWNVTPPYDHFWTSSTAMSFRLGVYPDILEYAELPETEAPWYMRAEFVLTQVTTTSTTRSTSTSTSMTTTTTGSTATTSASTTVPGEPDTTSIPSTTTGGSPAASEVPTDMAVPLLPGVLGGWNIALLMGGGWMFFAL</sequence>
<evidence type="ECO:0000313" key="5">
    <source>
        <dbReference type="Proteomes" id="UP001610335"/>
    </source>
</evidence>
<keyword evidence="2" id="KW-0472">Membrane</keyword>
<evidence type="ECO:0000256" key="2">
    <source>
        <dbReference type="SAM" id="Phobius"/>
    </source>
</evidence>
<evidence type="ECO:0008006" key="6">
    <source>
        <dbReference type="Google" id="ProtNLM"/>
    </source>
</evidence>
<keyword evidence="3" id="KW-0732">Signal</keyword>
<feature type="region of interest" description="Disordered" evidence="1">
    <location>
        <begin position="183"/>
        <end position="235"/>
    </location>
</feature>
<keyword evidence="5" id="KW-1185">Reference proteome</keyword>
<keyword evidence="2" id="KW-1133">Transmembrane helix</keyword>
<dbReference type="EMBL" id="JBFXLS010000082">
    <property type="protein sequence ID" value="KAL2818743.1"/>
    <property type="molecule type" value="Genomic_DNA"/>
</dbReference>
<accession>A0ABR4HVN0</accession>
<dbReference type="Proteomes" id="UP001610335">
    <property type="component" value="Unassembled WGS sequence"/>
</dbReference>
<evidence type="ECO:0000256" key="1">
    <source>
        <dbReference type="SAM" id="MobiDB-lite"/>
    </source>
</evidence>
<reference evidence="4 5" key="1">
    <citation type="submission" date="2024-07" db="EMBL/GenBank/DDBJ databases">
        <title>Section-level genome sequencing and comparative genomics of Aspergillus sections Usti and Cavernicolus.</title>
        <authorList>
            <consortium name="Lawrence Berkeley National Laboratory"/>
            <person name="Nybo J.L."/>
            <person name="Vesth T.C."/>
            <person name="Theobald S."/>
            <person name="Frisvad J.C."/>
            <person name="Larsen T.O."/>
            <person name="Kjaerboelling I."/>
            <person name="Rothschild-Mancinelli K."/>
            <person name="Lyhne E.K."/>
            <person name="Kogle M.E."/>
            <person name="Barry K."/>
            <person name="Clum A."/>
            <person name="Na H."/>
            <person name="Ledsgaard L."/>
            <person name="Lin J."/>
            <person name="Lipzen A."/>
            <person name="Kuo A."/>
            <person name="Riley R."/>
            <person name="Mondo S."/>
            <person name="LaButti K."/>
            <person name="Haridas S."/>
            <person name="Pangalinan J."/>
            <person name="Salamov A.A."/>
            <person name="Simmons B.A."/>
            <person name="Magnuson J.K."/>
            <person name="Chen J."/>
            <person name="Drula E."/>
            <person name="Henrissat B."/>
            <person name="Wiebenga A."/>
            <person name="Lubbers R.J."/>
            <person name="Gomes A.C."/>
            <person name="Makela M.R."/>
            <person name="Stajich J."/>
            <person name="Grigoriev I.V."/>
            <person name="Mortensen U.H."/>
            <person name="De vries R.P."/>
            <person name="Baker S.E."/>
            <person name="Andersen M.R."/>
        </authorList>
    </citation>
    <scope>NUCLEOTIDE SEQUENCE [LARGE SCALE GENOMIC DNA]</scope>
    <source>
        <strain evidence="4 5">CBS 600.67</strain>
    </source>
</reference>
<organism evidence="4 5">
    <name type="scientific">Aspergillus cavernicola</name>
    <dbReference type="NCBI Taxonomy" id="176166"/>
    <lineage>
        <taxon>Eukaryota</taxon>
        <taxon>Fungi</taxon>
        <taxon>Dikarya</taxon>
        <taxon>Ascomycota</taxon>
        <taxon>Pezizomycotina</taxon>
        <taxon>Eurotiomycetes</taxon>
        <taxon>Eurotiomycetidae</taxon>
        <taxon>Eurotiales</taxon>
        <taxon>Aspergillaceae</taxon>
        <taxon>Aspergillus</taxon>
        <taxon>Aspergillus subgen. Nidulantes</taxon>
    </lineage>
</organism>
<feature type="compositionally biased region" description="Low complexity" evidence="1">
    <location>
        <begin position="219"/>
        <end position="231"/>
    </location>
</feature>
<feature type="chain" id="PRO_5045248838" description="Ser-Thr-rich glycosyl-phosphatidyl-inositol-anchored membrane family-domain-containing protein" evidence="3">
    <location>
        <begin position="40"/>
        <end position="267"/>
    </location>
</feature>
<feature type="transmembrane region" description="Helical" evidence="2">
    <location>
        <begin position="244"/>
        <end position="265"/>
    </location>
</feature>
<protein>
    <recommendedName>
        <fullName evidence="6">Ser-Thr-rich glycosyl-phosphatidyl-inositol-anchored membrane family-domain-containing protein</fullName>
    </recommendedName>
</protein>
<gene>
    <name evidence="4" type="ORF">BDW59DRAFT_165402</name>
</gene>
<feature type="signal peptide" evidence="3">
    <location>
        <begin position="1"/>
        <end position="39"/>
    </location>
</feature>
<evidence type="ECO:0000313" key="4">
    <source>
        <dbReference type="EMBL" id="KAL2818743.1"/>
    </source>
</evidence>